<dbReference type="OrthoDB" id="9775677at2"/>
<dbReference type="Proteomes" id="UP000467305">
    <property type="component" value="Unassembled WGS sequence"/>
</dbReference>
<evidence type="ECO:0000256" key="7">
    <source>
        <dbReference type="ARBA" id="ARBA00023049"/>
    </source>
</evidence>
<comment type="similarity">
    <text evidence="2">Belongs to the peptidase M13 family.</text>
</comment>
<keyword evidence="11" id="KW-1185">Reference proteome</keyword>
<dbReference type="PROSITE" id="PS51257">
    <property type="entry name" value="PROKAR_LIPOPROTEIN"/>
    <property type="match status" value="1"/>
</dbReference>
<dbReference type="InterPro" id="IPR000718">
    <property type="entry name" value="Peptidase_M13"/>
</dbReference>
<keyword evidence="4" id="KW-0479">Metal-binding</keyword>
<keyword evidence="5" id="KW-0378">Hydrolase</keyword>
<comment type="cofactor">
    <cofactor evidence="1">
        <name>Zn(2+)</name>
        <dbReference type="ChEBI" id="CHEBI:29105"/>
    </cofactor>
</comment>
<dbReference type="GO" id="GO:0004222">
    <property type="term" value="F:metalloendopeptidase activity"/>
    <property type="evidence" value="ECO:0007669"/>
    <property type="project" value="InterPro"/>
</dbReference>
<dbReference type="PANTHER" id="PTHR11733">
    <property type="entry name" value="ZINC METALLOPROTEASE FAMILY M13 NEPRILYSIN-RELATED"/>
    <property type="match status" value="1"/>
</dbReference>
<dbReference type="InterPro" id="IPR042089">
    <property type="entry name" value="Peptidase_M13_dom_2"/>
</dbReference>
<dbReference type="InterPro" id="IPR008753">
    <property type="entry name" value="Peptidase_M13_N"/>
</dbReference>
<name>A0A7J5ATV9_9FLAO</name>
<evidence type="ECO:0000256" key="2">
    <source>
        <dbReference type="ARBA" id="ARBA00007357"/>
    </source>
</evidence>
<comment type="caution">
    <text evidence="10">The sequence shown here is derived from an EMBL/GenBank/DDBJ whole genome shotgun (WGS) entry which is preliminary data.</text>
</comment>
<evidence type="ECO:0000259" key="8">
    <source>
        <dbReference type="Pfam" id="PF01431"/>
    </source>
</evidence>
<dbReference type="InterPro" id="IPR018497">
    <property type="entry name" value="Peptidase_M13_C"/>
</dbReference>
<dbReference type="Pfam" id="PF01431">
    <property type="entry name" value="Peptidase_M13"/>
    <property type="match status" value="1"/>
</dbReference>
<keyword evidence="6" id="KW-0862">Zinc</keyword>
<accession>A0A7J5ATV9</accession>
<evidence type="ECO:0000256" key="1">
    <source>
        <dbReference type="ARBA" id="ARBA00001947"/>
    </source>
</evidence>
<evidence type="ECO:0000256" key="5">
    <source>
        <dbReference type="ARBA" id="ARBA00022801"/>
    </source>
</evidence>
<dbReference type="CDD" id="cd08662">
    <property type="entry name" value="M13"/>
    <property type="match status" value="1"/>
</dbReference>
<keyword evidence="3" id="KW-0645">Protease</keyword>
<feature type="domain" description="Peptidase M13 C-terminal" evidence="8">
    <location>
        <begin position="507"/>
        <end position="709"/>
    </location>
</feature>
<dbReference type="Pfam" id="PF05649">
    <property type="entry name" value="Peptidase_M13_N"/>
    <property type="match status" value="1"/>
</dbReference>
<evidence type="ECO:0000313" key="11">
    <source>
        <dbReference type="Proteomes" id="UP000467305"/>
    </source>
</evidence>
<dbReference type="PROSITE" id="PS51885">
    <property type="entry name" value="NEPRILYSIN"/>
    <property type="match status" value="1"/>
</dbReference>
<dbReference type="InterPro" id="IPR024079">
    <property type="entry name" value="MetalloPept_cat_dom_sf"/>
</dbReference>
<sequence length="712" mass="80501">MKTIHKMLFTTAVASLAIASCKTDKKADKQPEEKVQGIILENMDTSVKPTDDFFRYVNGAWLDKTEIPADRTSWGGFGELRKKTDADVLAILNKAIEEGNFPKIKDSEGNEIDSDQEKAVNYYETIMDTVARNKAGKEPLKPFLKKIEEIKDLNGVQEFITNMAPYGGGGFYGFGVFNDLKNSSMNAGYMGAGSLGLSRDYYVDDKVKDKLEKYQEFVAKMLQEFGDDEATAKKNAETIVGFEKSLAEPMMTKEERRDTRKMYNPMTIEELTALAPTIDWAAHLKGIGVKNLDKIDDNNLDKAGDKNLNKVIVTDPGYFKAMSEILKTRPVEDIKLLLRWNAINNSLGLLSTDLEKANWEFYSKVMRGAKKQRPRDERALGNLNGAIGEALGKLYVDAKFPPEAKKKAKEMIDNVMLGFEKRIAQLPWMSEETKKKALEKLHKLTVKIAYPDKWKDYSALQVKGLKNGGTYFDNAINVSKWNFDKNMAKLGKEVDRTEWGMSPQTVNAYFNPVNNEIVFPAAILQPPFYNYKADEAVNYGGIGAVIGHEISHSFDDSGARFDGDGNLKNWWTEEDSKKFKDVGSKLVKQYSDIIAIDSMHLNGEYTLGENIGDLGGVQAAYEGLKVFLEKNGRPDDIDGFSPEQRFFLSWGTIWRTKMRDEALKNLIMTNTHAPGQYRAYMPLKNVDAFYEAFDVKEGDKMYLKPEERVRIW</sequence>
<dbReference type="GO" id="GO:0005886">
    <property type="term" value="C:plasma membrane"/>
    <property type="evidence" value="ECO:0007669"/>
    <property type="project" value="TreeGrafter"/>
</dbReference>
<dbReference type="Gene3D" id="3.40.390.10">
    <property type="entry name" value="Collagenase (Catalytic Domain)"/>
    <property type="match status" value="1"/>
</dbReference>
<dbReference type="AlphaFoldDB" id="A0A7J5ATV9"/>
<dbReference type="EMBL" id="WAAU01000003">
    <property type="protein sequence ID" value="KAB1160380.1"/>
    <property type="molecule type" value="Genomic_DNA"/>
</dbReference>
<gene>
    <name evidence="10" type="ORF">F7018_00455</name>
</gene>
<evidence type="ECO:0000256" key="4">
    <source>
        <dbReference type="ARBA" id="ARBA00022723"/>
    </source>
</evidence>
<dbReference type="GO" id="GO:0016485">
    <property type="term" value="P:protein processing"/>
    <property type="evidence" value="ECO:0007669"/>
    <property type="project" value="TreeGrafter"/>
</dbReference>
<dbReference type="RefSeq" id="WP_150898009.1">
    <property type="nucleotide sequence ID" value="NZ_WAAU01000003.1"/>
</dbReference>
<protein>
    <submittedName>
        <fullName evidence="10">M13 family metallopeptidase</fullName>
    </submittedName>
</protein>
<dbReference type="PRINTS" id="PR00786">
    <property type="entry name" value="NEPRILYSIN"/>
</dbReference>
<evidence type="ECO:0000259" key="9">
    <source>
        <dbReference type="Pfam" id="PF05649"/>
    </source>
</evidence>
<dbReference type="Gene3D" id="1.10.1380.10">
    <property type="entry name" value="Neutral endopeptidase , domain2"/>
    <property type="match status" value="1"/>
</dbReference>
<keyword evidence="7" id="KW-0482">Metalloprotease</keyword>
<evidence type="ECO:0000256" key="6">
    <source>
        <dbReference type="ARBA" id="ARBA00022833"/>
    </source>
</evidence>
<feature type="domain" description="Peptidase M13 N-terminal" evidence="9">
    <location>
        <begin position="49"/>
        <end position="451"/>
    </location>
</feature>
<dbReference type="GO" id="GO:0046872">
    <property type="term" value="F:metal ion binding"/>
    <property type="evidence" value="ECO:0007669"/>
    <property type="project" value="UniProtKB-KW"/>
</dbReference>
<evidence type="ECO:0000313" key="10">
    <source>
        <dbReference type="EMBL" id="KAB1160380.1"/>
    </source>
</evidence>
<organism evidence="10 11">
    <name type="scientific">Tenacibaculum aiptasiae</name>
    <dbReference type="NCBI Taxonomy" id="426481"/>
    <lineage>
        <taxon>Bacteria</taxon>
        <taxon>Pseudomonadati</taxon>
        <taxon>Bacteroidota</taxon>
        <taxon>Flavobacteriia</taxon>
        <taxon>Flavobacteriales</taxon>
        <taxon>Flavobacteriaceae</taxon>
        <taxon>Tenacibaculum</taxon>
    </lineage>
</organism>
<dbReference type="SUPFAM" id="SSF55486">
    <property type="entry name" value="Metalloproteases ('zincins'), catalytic domain"/>
    <property type="match status" value="1"/>
</dbReference>
<proteinExistence type="inferred from homology"/>
<reference evidence="10 11" key="1">
    <citation type="submission" date="2019-09" db="EMBL/GenBank/DDBJ databases">
        <authorList>
            <person name="Cao W.R."/>
        </authorList>
    </citation>
    <scope>NUCLEOTIDE SEQUENCE [LARGE SCALE GENOMIC DNA]</scope>
    <source>
        <strain evidence="11">a4</strain>
    </source>
</reference>
<evidence type="ECO:0000256" key="3">
    <source>
        <dbReference type="ARBA" id="ARBA00022670"/>
    </source>
</evidence>
<dbReference type="PANTHER" id="PTHR11733:SF167">
    <property type="entry name" value="FI17812P1-RELATED"/>
    <property type="match status" value="1"/>
</dbReference>